<protein>
    <submittedName>
        <fullName evidence="1">Uncharacterized protein</fullName>
    </submittedName>
</protein>
<proteinExistence type="predicted"/>
<dbReference type="EMBL" id="GBXM01023624">
    <property type="protein sequence ID" value="JAH84953.1"/>
    <property type="molecule type" value="Transcribed_RNA"/>
</dbReference>
<accession>A0A0E9W654</accession>
<dbReference type="AlphaFoldDB" id="A0A0E9W654"/>
<reference evidence="1" key="2">
    <citation type="journal article" date="2015" name="Fish Shellfish Immunol.">
        <title>Early steps in the European eel (Anguilla anguilla)-Vibrio vulnificus interaction in the gills: Role of the RtxA13 toxin.</title>
        <authorList>
            <person name="Callol A."/>
            <person name="Pajuelo D."/>
            <person name="Ebbesson L."/>
            <person name="Teles M."/>
            <person name="MacKenzie S."/>
            <person name="Amaro C."/>
        </authorList>
    </citation>
    <scope>NUCLEOTIDE SEQUENCE</scope>
</reference>
<reference evidence="1" key="1">
    <citation type="submission" date="2014-11" db="EMBL/GenBank/DDBJ databases">
        <authorList>
            <person name="Amaro Gonzalez C."/>
        </authorList>
    </citation>
    <scope>NUCLEOTIDE SEQUENCE</scope>
</reference>
<organism evidence="1">
    <name type="scientific">Anguilla anguilla</name>
    <name type="common">European freshwater eel</name>
    <name type="synonym">Muraena anguilla</name>
    <dbReference type="NCBI Taxonomy" id="7936"/>
    <lineage>
        <taxon>Eukaryota</taxon>
        <taxon>Metazoa</taxon>
        <taxon>Chordata</taxon>
        <taxon>Craniata</taxon>
        <taxon>Vertebrata</taxon>
        <taxon>Euteleostomi</taxon>
        <taxon>Actinopterygii</taxon>
        <taxon>Neopterygii</taxon>
        <taxon>Teleostei</taxon>
        <taxon>Anguilliformes</taxon>
        <taxon>Anguillidae</taxon>
        <taxon>Anguilla</taxon>
    </lineage>
</organism>
<evidence type="ECO:0000313" key="1">
    <source>
        <dbReference type="EMBL" id="JAH84953.1"/>
    </source>
</evidence>
<name>A0A0E9W654_ANGAN</name>
<sequence length="30" mass="3487">MPQDTPSFLTFDLGGNVTMIEVKYWLHCSR</sequence>